<reference evidence="2 3" key="1">
    <citation type="submission" date="2020-04" db="EMBL/GenBank/DDBJ databases">
        <title>Perkinsus chesapeaki whole genome sequence.</title>
        <authorList>
            <person name="Bogema D.R."/>
        </authorList>
    </citation>
    <scope>NUCLEOTIDE SEQUENCE [LARGE SCALE GENOMIC DNA]</scope>
    <source>
        <strain evidence="2">ATCC PRA-425</strain>
    </source>
</reference>
<gene>
    <name evidence="2" type="ORF">FOL47_001628</name>
</gene>
<evidence type="ECO:0000259" key="1">
    <source>
        <dbReference type="Pfam" id="PF00149"/>
    </source>
</evidence>
<evidence type="ECO:0000313" key="3">
    <source>
        <dbReference type="Proteomes" id="UP000591131"/>
    </source>
</evidence>
<proteinExistence type="predicted"/>
<evidence type="ECO:0000313" key="2">
    <source>
        <dbReference type="EMBL" id="KAF4677416.1"/>
    </source>
</evidence>
<dbReference type="InterPro" id="IPR004843">
    <property type="entry name" value="Calcineurin-like_PHP"/>
</dbReference>
<dbReference type="PANTHER" id="PTHR45778:SF3">
    <property type="entry name" value="PURPLE ACID PHOSPHATASE"/>
    <property type="match status" value="1"/>
</dbReference>
<dbReference type="OrthoDB" id="45007at2759"/>
<dbReference type="InterPro" id="IPR029052">
    <property type="entry name" value="Metallo-depent_PP-like"/>
</dbReference>
<feature type="domain" description="Calcineurin-like phosphoesterase" evidence="1">
    <location>
        <begin position="55"/>
        <end position="129"/>
    </location>
</feature>
<dbReference type="SUPFAM" id="SSF56300">
    <property type="entry name" value="Metallo-dependent phosphatases"/>
    <property type="match status" value="1"/>
</dbReference>
<dbReference type="Pfam" id="PF00149">
    <property type="entry name" value="Metallophos"/>
    <property type="match status" value="1"/>
</dbReference>
<comment type="caution">
    <text evidence="2">The sequence shown here is derived from an EMBL/GenBank/DDBJ whole genome shotgun (WGS) entry which is preliminary data.</text>
</comment>
<dbReference type="Gene3D" id="3.60.21.10">
    <property type="match status" value="1"/>
</dbReference>
<dbReference type="GO" id="GO:0016787">
    <property type="term" value="F:hydrolase activity"/>
    <property type="evidence" value="ECO:0007669"/>
    <property type="project" value="InterPro"/>
</dbReference>
<protein>
    <recommendedName>
        <fullName evidence="1">Calcineurin-like phosphoesterase domain-containing protein</fullName>
    </recommendedName>
</protein>
<name>A0A7J6N114_PERCH</name>
<dbReference type="Proteomes" id="UP000591131">
    <property type="component" value="Unassembled WGS sequence"/>
</dbReference>
<dbReference type="PANTHER" id="PTHR45778">
    <property type="entry name" value="PURPLE ACID PHOSPHATASE-RELATED"/>
    <property type="match status" value="1"/>
</dbReference>
<accession>A0A7J6N114</accession>
<organism evidence="2 3">
    <name type="scientific">Perkinsus chesapeaki</name>
    <name type="common">Clam parasite</name>
    <name type="synonym">Perkinsus andrewsi</name>
    <dbReference type="NCBI Taxonomy" id="330153"/>
    <lineage>
        <taxon>Eukaryota</taxon>
        <taxon>Sar</taxon>
        <taxon>Alveolata</taxon>
        <taxon>Perkinsozoa</taxon>
        <taxon>Perkinsea</taxon>
        <taxon>Perkinsida</taxon>
        <taxon>Perkinsidae</taxon>
        <taxon>Perkinsus</taxon>
    </lineage>
</organism>
<sequence length="211" mass="24314">MQKWSLPCGAWSDICFSSMFDSKSLPSPDLNEERAKDAIRRILYSSIIFSDKEHDWTEGSEQWKWLNEELSKVNRSITPWVIVTSHRPMIVSAYGSSENPVEEQLRLAMLPLFKKHKVDLFVGGHWHHYERSDPIDGTVHVIAGSAGAKDETVYPYRDLPTVPVKWPWVRGYLELQVSRENMTGIFWGINDSMADRDLIEFDTFVVPSRLG</sequence>
<dbReference type="EMBL" id="JAAPAO010000014">
    <property type="protein sequence ID" value="KAF4677416.1"/>
    <property type="molecule type" value="Genomic_DNA"/>
</dbReference>
<keyword evidence="3" id="KW-1185">Reference proteome</keyword>
<dbReference type="AlphaFoldDB" id="A0A7J6N114"/>